<dbReference type="PANTHER" id="PTHR11271">
    <property type="entry name" value="GUANINE DEAMINASE"/>
    <property type="match status" value="1"/>
</dbReference>
<evidence type="ECO:0000256" key="2">
    <source>
        <dbReference type="ARBA" id="ARBA00022723"/>
    </source>
</evidence>
<evidence type="ECO:0000313" key="6">
    <source>
        <dbReference type="EMBL" id="OJT09119.1"/>
    </source>
</evidence>
<dbReference type="Pfam" id="PF01979">
    <property type="entry name" value="Amidohydro_1"/>
    <property type="match status" value="1"/>
</dbReference>
<comment type="cofactor">
    <cofactor evidence="1">
        <name>Zn(2+)</name>
        <dbReference type="ChEBI" id="CHEBI:29105"/>
    </cofactor>
</comment>
<comment type="caution">
    <text evidence="6">The sequence shown here is derived from an EMBL/GenBank/DDBJ whole genome shotgun (WGS) entry which is preliminary data.</text>
</comment>
<dbReference type="GO" id="GO:0008892">
    <property type="term" value="F:guanine deaminase activity"/>
    <property type="evidence" value="ECO:0007669"/>
    <property type="project" value="TreeGrafter"/>
</dbReference>
<keyword evidence="4" id="KW-0862">Zinc</keyword>
<dbReference type="Gene3D" id="2.30.40.10">
    <property type="entry name" value="Urease, subunit C, domain 1"/>
    <property type="match status" value="1"/>
</dbReference>
<dbReference type="EMBL" id="MNAD01000983">
    <property type="protein sequence ID" value="OJT09119.1"/>
    <property type="molecule type" value="Genomic_DNA"/>
</dbReference>
<dbReference type="InterPro" id="IPR032466">
    <property type="entry name" value="Metal_Hydrolase"/>
</dbReference>
<evidence type="ECO:0000256" key="1">
    <source>
        <dbReference type="ARBA" id="ARBA00001947"/>
    </source>
</evidence>
<evidence type="ECO:0000259" key="5">
    <source>
        <dbReference type="Pfam" id="PF01979"/>
    </source>
</evidence>
<organism evidence="6 7">
    <name type="scientific">Trametes pubescens</name>
    <name type="common">White-rot fungus</name>
    <dbReference type="NCBI Taxonomy" id="154538"/>
    <lineage>
        <taxon>Eukaryota</taxon>
        <taxon>Fungi</taxon>
        <taxon>Dikarya</taxon>
        <taxon>Basidiomycota</taxon>
        <taxon>Agaricomycotina</taxon>
        <taxon>Agaricomycetes</taxon>
        <taxon>Polyporales</taxon>
        <taxon>Polyporaceae</taxon>
        <taxon>Trametes</taxon>
    </lineage>
</organism>
<sequence length="523" mass="56266">MTTVFYGALITPVSLTEHRTLPHALLAVARDTGDIAWVEDDVHPSALQDALARHGLGAEDVDVVELKLGEFLMPGFIDTHIHAPQVPNIGSGQQYELLDWLDHVTFPMEARFADADFARRTYTSVIKRTIDYGSTTCCYYGTLHLDGTAALADVIHAYGQRAFVGKCNMDRNSPDYYVESSADASIAATHALIAHIRALPPPPGGAEPLVRPILTPRFAISCSHELLGKLGKLAEADPALHIQTHISENAGEIAFTRELFPPDSLPAPPKPLPMVNGIDGVKGKSGGGTYAGVYDAFGMLRENTVLAHAVHLDEEEVRIIKARGAGISHCPTSNFNLRSGCARVGMLLDHGIKVGRGSFPAYAPFLLRPLVLQVSLGTDVSGGFSPSILAAMQHASMCSKVVAMQSPHPPPNTRFTDRQLPIATLLYLATQGGADVCDMRDRVGSLAPGKAFDALVVSVRSDAGNPATWGVDMDLELGVRDGGKSAAVELENFLERFLFCGDDRNIRRVYVQGRLIGGKEHRA</sequence>
<dbReference type="Gene3D" id="3.20.20.140">
    <property type="entry name" value="Metal-dependent hydrolases"/>
    <property type="match status" value="1"/>
</dbReference>
<dbReference type="Proteomes" id="UP000184267">
    <property type="component" value="Unassembled WGS sequence"/>
</dbReference>
<dbReference type="OrthoDB" id="194468at2759"/>
<dbReference type="SUPFAM" id="SSF51556">
    <property type="entry name" value="Metallo-dependent hydrolases"/>
    <property type="match status" value="1"/>
</dbReference>
<feature type="domain" description="Amidohydrolase-related" evidence="5">
    <location>
        <begin position="71"/>
        <end position="515"/>
    </location>
</feature>
<dbReference type="GO" id="GO:0005829">
    <property type="term" value="C:cytosol"/>
    <property type="evidence" value="ECO:0007669"/>
    <property type="project" value="TreeGrafter"/>
</dbReference>
<keyword evidence="7" id="KW-1185">Reference proteome</keyword>
<dbReference type="InterPro" id="IPR051607">
    <property type="entry name" value="Metallo-dep_hydrolases"/>
</dbReference>
<name>A0A1M2VNE6_TRAPU</name>
<dbReference type="InterPro" id="IPR011059">
    <property type="entry name" value="Metal-dep_hydrolase_composite"/>
</dbReference>
<keyword evidence="3" id="KW-0378">Hydrolase</keyword>
<protein>
    <recommendedName>
        <fullName evidence="5">Amidohydrolase-related domain-containing protein</fullName>
    </recommendedName>
</protein>
<reference evidence="6 7" key="1">
    <citation type="submission" date="2016-10" db="EMBL/GenBank/DDBJ databases">
        <title>Genome sequence of the basidiomycete white-rot fungus Trametes pubescens.</title>
        <authorList>
            <person name="Makela M.R."/>
            <person name="Granchi Z."/>
            <person name="Peng M."/>
            <person name="De Vries R.P."/>
            <person name="Grigoriev I."/>
            <person name="Riley R."/>
            <person name="Hilden K."/>
        </authorList>
    </citation>
    <scope>NUCLEOTIDE SEQUENCE [LARGE SCALE GENOMIC DNA]</scope>
    <source>
        <strain evidence="6 7">FBCC735</strain>
    </source>
</reference>
<keyword evidence="2" id="KW-0479">Metal-binding</keyword>
<dbReference type="PANTHER" id="PTHR11271:SF6">
    <property type="entry name" value="GUANINE DEAMINASE"/>
    <property type="match status" value="1"/>
</dbReference>
<evidence type="ECO:0000313" key="7">
    <source>
        <dbReference type="Proteomes" id="UP000184267"/>
    </source>
</evidence>
<gene>
    <name evidence="6" type="ORF">TRAPUB_14446</name>
</gene>
<dbReference type="OMA" id="CVHMNDS"/>
<dbReference type="GO" id="GO:0008270">
    <property type="term" value="F:zinc ion binding"/>
    <property type="evidence" value="ECO:0007669"/>
    <property type="project" value="TreeGrafter"/>
</dbReference>
<dbReference type="AlphaFoldDB" id="A0A1M2VNE6"/>
<dbReference type="STRING" id="154538.A0A1M2VNE6"/>
<evidence type="ECO:0000256" key="3">
    <source>
        <dbReference type="ARBA" id="ARBA00022801"/>
    </source>
</evidence>
<dbReference type="GO" id="GO:0046098">
    <property type="term" value="P:guanine metabolic process"/>
    <property type="evidence" value="ECO:0007669"/>
    <property type="project" value="TreeGrafter"/>
</dbReference>
<dbReference type="InterPro" id="IPR006680">
    <property type="entry name" value="Amidohydro-rel"/>
</dbReference>
<proteinExistence type="predicted"/>
<evidence type="ECO:0000256" key="4">
    <source>
        <dbReference type="ARBA" id="ARBA00022833"/>
    </source>
</evidence>
<accession>A0A1M2VNE6</accession>